<dbReference type="AlphaFoldDB" id="A0A819ZGM3"/>
<dbReference type="EMBL" id="CAJOBB010006866">
    <property type="protein sequence ID" value="CAF4172070.1"/>
    <property type="molecule type" value="Genomic_DNA"/>
</dbReference>
<keyword evidence="1" id="KW-0472">Membrane</keyword>
<gene>
    <name evidence="2" type="ORF">IZO911_LOCUS35158</name>
    <name evidence="3" type="ORF">KXQ929_LOCUS38452</name>
</gene>
<proteinExistence type="predicted"/>
<evidence type="ECO:0000256" key="1">
    <source>
        <dbReference type="SAM" id="Phobius"/>
    </source>
</evidence>
<evidence type="ECO:0000313" key="3">
    <source>
        <dbReference type="EMBL" id="CAF4172070.1"/>
    </source>
</evidence>
<sequence length="123" mass="14326">MAAFTFVCPYIAANAIKYFVDNQICQVPINGIVFIHLKLTRYVREMNKRVTLVNILLRAKKELKIVFRIVILISIFLILGIPYTIFVFMGYFTSPPKYHFRIAVTFIEMRVARAEEDFQNGVT</sequence>
<feature type="transmembrane region" description="Helical" evidence="1">
    <location>
        <begin position="65"/>
        <end position="92"/>
    </location>
</feature>
<keyword evidence="1" id="KW-0812">Transmembrane</keyword>
<name>A0A819ZGM3_9BILA</name>
<evidence type="ECO:0000313" key="2">
    <source>
        <dbReference type="EMBL" id="CAF1321250.1"/>
    </source>
</evidence>
<evidence type="ECO:0008006" key="5">
    <source>
        <dbReference type="Google" id="ProtNLM"/>
    </source>
</evidence>
<keyword evidence="1" id="KW-1133">Transmembrane helix</keyword>
<comment type="caution">
    <text evidence="3">The sequence shown here is derived from an EMBL/GenBank/DDBJ whole genome shotgun (WGS) entry which is preliminary data.</text>
</comment>
<protein>
    <recommendedName>
        <fullName evidence="5">G-protein coupled receptors family 1 profile domain-containing protein</fullName>
    </recommendedName>
</protein>
<dbReference type="Proteomes" id="UP000663868">
    <property type="component" value="Unassembled WGS sequence"/>
</dbReference>
<organism evidence="3 4">
    <name type="scientific">Adineta steineri</name>
    <dbReference type="NCBI Taxonomy" id="433720"/>
    <lineage>
        <taxon>Eukaryota</taxon>
        <taxon>Metazoa</taxon>
        <taxon>Spiralia</taxon>
        <taxon>Gnathifera</taxon>
        <taxon>Rotifera</taxon>
        <taxon>Eurotatoria</taxon>
        <taxon>Bdelloidea</taxon>
        <taxon>Adinetida</taxon>
        <taxon>Adinetidae</taxon>
        <taxon>Adineta</taxon>
    </lineage>
</organism>
<evidence type="ECO:0000313" key="4">
    <source>
        <dbReference type="Proteomes" id="UP000663868"/>
    </source>
</evidence>
<reference evidence="3" key="1">
    <citation type="submission" date="2021-02" db="EMBL/GenBank/DDBJ databases">
        <authorList>
            <person name="Nowell W R."/>
        </authorList>
    </citation>
    <scope>NUCLEOTIDE SEQUENCE</scope>
</reference>
<accession>A0A819ZGM3</accession>
<dbReference type="Proteomes" id="UP000663860">
    <property type="component" value="Unassembled WGS sequence"/>
</dbReference>
<dbReference type="EMBL" id="CAJNOE010000733">
    <property type="protein sequence ID" value="CAF1321250.1"/>
    <property type="molecule type" value="Genomic_DNA"/>
</dbReference>